<dbReference type="Gene3D" id="4.10.60.10">
    <property type="entry name" value="Zinc finger, CCHC-type"/>
    <property type="match status" value="4"/>
</dbReference>
<proteinExistence type="predicted"/>
<feature type="domain" description="CCHC-type" evidence="7">
    <location>
        <begin position="174"/>
        <end position="189"/>
    </location>
</feature>
<evidence type="ECO:0000259" key="7">
    <source>
        <dbReference type="PROSITE" id="PS50158"/>
    </source>
</evidence>
<evidence type="ECO:0000256" key="2">
    <source>
        <dbReference type="ARBA" id="ARBA00022737"/>
    </source>
</evidence>
<feature type="domain" description="CCHC-type" evidence="7">
    <location>
        <begin position="257"/>
        <end position="272"/>
    </location>
</feature>
<evidence type="ECO:0000313" key="8">
    <source>
        <dbReference type="EMBL" id="URD86100.1"/>
    </source>
</evidence>
<dbReference type="SUPFAM" id="SSF57756">
    <property type="entry name" value="Retrovirus zinc finger-like domains"/>
    <property type="match status" value="3"/>
</dbReference>
<evidence type="ECO:0000313" key="9">
    <source>
        <dbReference type="Proteomes" id="UP001055439"/>
    </source>
</evidence>
<keyword evidence="1" id="KW-0479">Metal-binding</keyword>
<gene>
    <name evidence="8" type="ORF">MUK42_27627</name>
</gene>
<feature type="domain" description="CCHC-type" evidence="7">
    <location>
        <begin position="238"/>
        <end position="253"/>
    </location>
</feature>
<sequence length="351" mass="37374">FLPTSLLLSLSDLLPSFPSAATGKRSSEARREAGALPESVGSAGSGHRIVMPPIDVSDAATGVWLPARRLDAESIMPFNAYFLQINVLANILKMGLFARLQVALLVSSSCSCIKLASSSPLVLCIHIIHCYRDYLCNNCKRPGHFARDCPNVAVCNNCSLPGHIAAECTAKTLCWNCKEPGHVASECSNQPVCHTCNKTGHLARDCTGSGLAPFDVRLCNNCHKPGHIAAECTNDKACNNCRKTGHLARDCPNDPVCNLCNVSGHVARNCPKASLTSEVHGGPLRDIICRIQVTLDGTVLELLSAATVGGVAMSLSSAHREGYLIVDFGDFDSSACLKLEKYCIANDLPAT</sequence>
<evidence type="ECO:0000256" key="6">
    <source>
        <dbReference type="SAM" id="MobiDB-lite"/>
    </source>
</evidence>
<keyword evidence="9" id="KW-1185">Reference proteome</keyword>
<evidence type="ECO:0000256" key="5">
    <source>
        <dbReference type="PROSITE-ProRule" id="PRU00047"/>
    </source>
</evidence>
<dbReference type="OrthoDB" id="3863715at2759"/>
<evidence type="ECO:0000256" key="1">
    <source>
        <dbReference type="ARBA" id="ARBA00022723"/>
    </source>
</evidence>
<dbReference type="PANTHER" id="PTHR47103">
    <property type="entry name" value="DNA-BINDING PROTEIN"/>
    <property type="match status" value="1"/>
</dbReference>
<feature type="domain" description="CCHC-type" evidence="7">
    <location>
        <begin position="136"/>
        <end position="151"/>
    </location>
</feature>
<dbReference type="PROSITE" id="PS50158">
    <property type="entry name" value="ZF_CCHC"/>
    <property type="match status" value="6"/>
</dbReference>
<feature type="domain" description="CCHC-type" evidence="7">
    <location>
        <begin position="219"/>
        <end position="234"/>
    </location>
</feature>
<dbReference type="SMART" id="SM00343">
    <property type="entry name" value="ZnF_C2HC"/>
    <property type="match status" value="7"/>
</dbReference>
<dbReference type="EMBL" id="CP097504">
    <property type="protein sequence ID" value="URD86100.1"/>
    <property type="molecule type" value="Genomic_DNA"/>
</dbReference>
<dbReference type="AlphaFoldDB" id="A0A9E7JM31"/>
<evidence type="ECO:0000256" key="4">
    <source>
        <dbReference type="ARBA" id="ARBA00022833"/>
    </source>
</evidence>
<dbReference type="GO" id="GO:0003676">
    <property type="term" value="F:nucleic acid binding"/>
    <property type="evidence" value="ECO:0007669"/>
    <property type="project" value="InterPro"/>
</dbReference>
<keyword evidence="3 5" id="KW-0863">Zinc-finger</keyword>
<organism evidence="8 9">
    <name type="scientific">Musa troglodytarum</name>
    <name type="common">fe'i banana</name>
    <dbReference type="NCBI Taxonomy" id="320322"/>
    <lineage>
        <taxon>Eukaryota</taxon>
        <taxon>Viridiplantae</taxon>
        <taxon>Streptophyta</taxon>
        <taxon>Embryophyta</taxon>
        <taxon>Tracheophyta</taxon>
        <taxon>Spermatophyta</taxon>
        <taxon>Magnoliopsida</taxon>
        <taxon>Liliopsida</taxon>
        <taxon>Zingiberales</taxon>
        <taxon>Musaceae</taxon>
        <taxon>Musa</taxon>
    </lineage>
</organism>
<dbReference type="Proteomes" id="UP001055439">
    <property type="component" value="Chromosome 2"/>
</dbReference>
<dbReference type="InterPro" id="IPR001878">
    <property type="entry name" value="Znf_CCHC"/>
</dbReference>
<dbReference type="PANTHER" id="PTHR47103:SF8">
    <property type="entry name" value="DNA-BINDING PROTEIN"/>
    <property type="match status" value="1"/>
</dbReference>
<feature type="domain" description="CCHC-type" evidence="7">
    <location>
        <begin position="193"/>
        <end position="206"/>
    </location>
</feature>
<dbReference type="GO" id="GO:0008270">
    <property type="term" value="F:zinc ion binding"/>
    <property type="evidence" value="ECO:0007669"/>
    <property type="project" value="UniProtKB-KW"/>
</dbReference>
<feature type="non-terminal residue" evidence="8">
    <location>
        <position position="1"/>
    </location>
</feature>
<reference evidence="8" key="1">
    <citation type="submission" date="2022-05" db="EMBL/GenBank/DDBJ databases">
        <title>The Musa troglodytarum L. genome provides insights into the mechanism of non-climacteric behaviour and enrichment of carotenoids.</title>
        <authorList>
            <person name="Wang J."/>
        </authorList>
    </citation>
    <scope>NUCLEOTIDE SEQUENCE</scope>
    <source>
        <tissue evidence="8">Leaf</tissue>
    </source>
</reference>
<dbReference type="InterPro" id="IPR036875">
    <property type="entry name" value="Znf_CCHC_sf"/>
</dbReference>
<name>A0A9E7JM31_9LILI</name>
<evidence type="ECO:0000256" key="3">
    <source>
        <dbReference type="ARBA" id="ARBA00022771"/>
    </source>
</evidence>
<accession>A0A9E7JM31</accession>
<protein>
    <submittedName>
        <fullName evidence="8">Zinc knuckle</fullName>
    </submittedName>
</protein>
<dbReference type="Pfam" id="PF00098">
    <property type="entry name" value="zf-CCHC"/>
    <property type="match status" value="7"/>
</dbReference>
<keyword evidence="4" id="KW-0862">Zinc</keyword>
<keyword evidence="2" id="KW-0677">Repeat</keyword>
<feature type="region of interest" description="Disordered" evidence="6">
    <location>
        <begin position="19"/>
        <end position="44"/>
    </location>
</feature>